<proteinExistence type="predicted"/>
<name>A0A8B6MCW4_METTU</name>
<comment type="caution">
    <text evidence="1">The sequence shown here is derived from an EMBL/GenBank/DDBJ whole genome shotgun (WGS) entry which is preliminary data.</text>
</comment>
<keyword evidence="2" id="KW-1185">Reference proteome</keyword>
<organism evidence="1 2">
    <name type="scientific">Methylocella tundrae</name>
    <dbReference type="NCBI Taxonomy" id="227605"/>
    <lineage>
        <taxon>Bacteria</taxon>
        <taxon>Pseudomonadati</taxon>
        <taxon>Pseudomonadota</taxon>
        <taxon>Alphaproteobacteria</taxon>
        <taxon>Hyphomicrobiales</taxon>
        <taxon>Beijerinckiaceae</taxon>
        <taxon>Methylocella</taxon>
    </lineage>
</organism>
<sequence length="34" mass="4300">MHFNVYSKNNYFTIFYIVFDHFKITIKALYTKYE</sequence>
<gene>
    <name evidence="1" type="ORF">MPC4_960001</name>
</gene>
<evidence type="ECO:0000313" key="1">
    <source>
        <dbReference type="EMBL" id="VTZ52681.1"/>
    </source>
</evidence>
<evidence type="ECO:0000313" key="2">
    <source>
        <dbReference type="Proteomes" id="UP000485880"/>
    </source>
</evidence>
<protein>
    <submittedName>
        <fullName evidence="1">Uncharacterized protein</fullName>
    </submittedName>
</protein>
<accession>A0A8B6MCW4</accession>
<dbReference type="Proteomes" id="UP000485880">
    <property type="component" value="Unassembled WGS sequence"/>
</dbReference>
<dbReference type="AlphaFoldDB" id="A0A8B6MCW4"/>
<dbReference type="EMBL" id="CABFMQ020000160">
    <property type="protein sequence ID" value="VTZ52681.1"/>
    <property type="molecule type" value="Genomic_DNA"/>
</dbReference>
<reference evidence="1 2" key="1">
    <citation type="submission" date="2019-05" db="EMBL/GenBank/DDBJ databases">
        <authorList>
            <person name="Farhan Ul Haque M."/>
        </authorList>
    </citation>
    <scope>NUCLEOTIDE SEQUENCE [LARGE SCALE GENOMIC DNA]</scope>
    <source>
        <strain evidence="1">2</strain>
    </source>
</reference>